<keyword evidence="2" id="KW-1185">Reference proteome</keyword>
<proteinExistence type="predicted"/>
<protein>
    <submittedName>
        <fullName evidence="1">Uncharacterized protein</fullName>
    </submittedName>
</protein>
<evidence type="ECO:0000313" key="2">
    <source>
        <dbReference type="Proteomes" id="UP000694421"/>
    </source>
</evidence>
<dbReference type="GeneTree" id="ENSGT00960000192735"/>
<dbReference type="Proteomes" id="UP000694421">
    <property type="component" value="Unplaced"/>
</dbReference>
<sequence>MLLTYFTISMLYSRTSKYRRIRKQHLDAACVDNKDMPFKLWEDHRLCFFFSFCSCLQLKKFRETVESLSKAWMSQNRELEYESAYLAVAVKLSRYLAQKACNVAHVLAEAINGNPQVKDFIERQGGSGKSLLHFCQENCIKVPMEVLTQSTRSQP</sequence>
<dbReference type="PANTHER" id="PTHR36466:SF1">
    <property type="entry name" value="BCL-2-LIKE PROTEIN 15"/>
    <property type="match status" value="1"/>
</dbReference>
<reference evidence="1" key="1">
    <citation type="submission" date="2025-08" db="UniProtKB">
        <authorList>
            <consortium name="Ensembl"/>
        </authorList>
    </citation>
    <scope>IDENTIFICATION</scope>
</reference>
<dbReference type="PANTHER" id="PTHR36466">
    <property type="entry name" value="BCL-2-LIKE PROTEIN 15"/>
    <property type="match status" value="1"/>
</dbReference>
<dbReference type="InterPro" id="IPR033543">
    <property type="entry name" value="BCL2L15"/>
</dbReference>
<evidence type="ECO:0000313" key="1">
    <source>
        <dbReference type="Ensembl" id="ENSSMRP00000005067.1"/>
    </source>
</evidence>
<accession>A0A8D0DKT1</accession>
<organism evidence="1 2">
    <name type="scientific">Salvator merianae</name>
    <name type="common">Argentine black and white tegu</name>
    <name type="synonym">Tupinambis merianae</name>
    <dbReference type="NCBI Taxonomy" id="96440"/>
    <lineage>
        <taxon>Eukaryota</taxon>
        <taxon>Metazoa</taxon>
        <taxon>Chordata</taxon>
        <taxon>Craniata</taxon>
        <taxon>Vertebrata</taxon>
        <taxon>Euteleostomi</taxon>
        <taxon>Lepidosauria</taxon>
        <taxon>Squamata</taxon>
        <taxon>Bifurcata</taxon>
        <taxon>Unidentata</taxon>
        <taxon>Episquamata</taxon>
        <taxon>Laterata</taxon>
        <taxon>Teiioidea</taxon>
        <taxon>Teiidae</taxon>
        <taxon>Salvator</taxon>
    </lineage>
</organism>
<dbReference type="AlphaFoldDB" id="A0A8D0DKT1"/>
<name>A0A8D0DKT1_SALMN</name>
<dbReference type="Ensembl" id="ENSSMRT00000005969.1">
    <property type="protein sequence ID" value="ENSSMRP00000005067.1"/>
    <property type="gene ID" value="ENSSMRG00000004164.1"/>
</dbReference>
<reference evidence="1" key="2">
    <citation type="submission" date="2025-09" db="UniProtKB">
        <authorList>
            <consortium name="Ensembl"/>
        </authorList>
    </citation>
    <scope>IDENTIFICATION</scope>
</reference>